<dbReference type="Gene3D" id="2.60.200.20">
    <property type="match status" value="1"/>
</dbReference>
<reference evidence="2" key="1">
    <citation type="submission" date="2022-05" db="EMBL/GenBank/DDBJ databases">
        <authorList>
            <person name="Sun H.-N."/>
        </authorList>
    </citation>
    <scope>NUCLEOTIDE SEQUENCE</scope>
    <source>
        <strain evidence="2">HB14</strain>
    </source>
</reference>
<keyword evidence="3" id="KW-1185">Reference proteome</keyword>
<dbReference type="PROSITE" id="PS50006">
    <property type="entry name" value="FHA_DOMAIN"/>
    <property type="match status" value="1"/>
</dbReference>
<dbReference type="EMBL" id="JAMFTH010000006">
    <property type="protein sequence ID" value="MCP8900647.1"/>
    <property type="molecule type" value="Genomic_DNA"/>
</dbReference>
<dbReference type="InterPro" id="IPR050923">
    <property type="entry name" value="Cell_Proc_Reg/RNA_Proc"/>
</dbReference>
<evidence type="ECO:0000313" key="2">
    <source>
        <dbReference type="EMBL" id="MCP8900647.1"/>
    </source>
</evidence>
<sequence>MAYLFRRDTSQRIPVVAHHTIGSLEGKVDTCIQNPYISRRHLCLEWSCEQWQLKDLSRNGTWLNGKRLDKGLYYPLSAGDTIQLAGDEGVSLSVEDVAPPKDILVSLDTHGDDLPVIELQAANLIPNDQTPYWYVYREANSNQWLAQAVADESKPPQTLSHNDILECGSQHWQLHCAAACAPTVEKMVPKCITEADIQFDVSLDEETTDLRIQNQGKNYHLGARAHHYLLLLLARHRAEDAKRGLDEQDQGWVANDLLIQELGLEPGHLNIQVYRARQQLTKTIPHINHDRFVERRGTTMRFGCNKFSIHKGGKVELQVP</sequence>
<evidence type="ECO:0000313" key="3">
    <source>
        <dbReference type="Proteomes" id="UP001139319"/>
    </source>
</evidence>
<feature type="domain" description="FHA" evidence="1">
    <location>
        <begin position="19"/>
        <end position="68"/>
    </location>
</feature>
<dbReference type="PANTHER" id="PTHR23308">
    <property type="entry name" value="NUCLEAR INHIBITOR OF PROTEIN PHOSPHATASE-1"/>
    <property type="match status" value="1"/>
</dbReference>
<dbReference type="Proteomes" id="UP001139319">
    <property type="component" value="Unassembled WGS sequence"/>
</dbReference>
<dbReference type="AlphaFoldDB" id="A0A9X2I8C3"/>
<organism evidence="2 3">
    <name type="scientific">Gilvimarinus xylanilyticus</name>
    <dbReference type="NCBI Taxonomy" id="2944139"/>
    <lineage>
        <taxon>Bacteria</taxon>
        <taxon>Pseudomonadati</taxon>
        <taxon>Pseudomonadota</taxon>
        <taxon>Gammaproteobacteria</taxon>
        <taxon>Cellvibrionales</taxon>
        <taxon>Cellvibrionaceae</taxon>
        <taxon>Gilvimarinus</taxon>
    </lineage>
</organism>
<accession>A0A9X2I8C3</accession>
<dbReference type="SUPFAM" id="SSF49879">
    <property type="entry name" value="SMAD/FHA domain"/>
    <property type="match status" value="1"/>
</dbReference>
<comment type="caution">
    <text evidence="2">The sequence shown here is derived from an EMBL/GenBank/DDBJ whole genome shotgun (WGS) entry which is preliminary data.</text>
</comment>
<reference evidence="2" key="2">
    <citation type="submission" date="2023-01" db="EMBL/GenBank/DDBJ databases">
        <title>Gilvimarinus xylanilyticus HB14 isolated from Caulerpa lentillifera aquaculture base in Hainan, China.</title>
        <authorList>
            <person name="Zhang Y.-J."/>
        </authorList>
    </citation>
    <scope>NUCLEOTIDE SEQUENCE</scope>
    <source>
        <strain evidence="2">HB14</strain>
    </source>
</reference>
<evidence type="ECO:0000259" key="1">
    <source>
        <dbReference type="PROSITE" id="PS50006"/>
    </source>
</evidence>
<dbReference type="InterPro" id="IPR000253">
    <property type="entry name" value="FHA_dom"/>
</dbReference>
<dbReference type="RefSeq" id="WP_253968941.1">
    <property type="nucleotide sequence ID" value="NZ_JAMFTH010000006.1"/>
</dbReference>
<gene>
    <name evidence="2" type="ORF">M6D89_15165</name>
</gene>
<dbReference type="SMART" id="SM00240">
    <property type="entry name" value="FHA"/>
    <property type="match status" value="1"/>
</dbReference>
<dbReference type="CDD" id="cd00060">
    <property type="entry name" value="FHA"/>
    <property type="match status" value="1"/>
</dbReference>
<name>A0A9X2I8C3_9GAMM</name>
<proteinExistence type="predicted"/>
<dbReference type="InterPro" id="IPR008984">
    <property type="entry name" value="SMAD_FHA_dom_sf"/>
</dbReference>
<dbReference type="Pfam" id="PF00498">
    <property type="entry name" value="FHA"/>
    <property type="match status" value="1"/>
</dbReference>
<protein>
    <submittedName>
        <fullName evidence="2">FHA domain-containing protein</fullName>
    </submittedName>
</protein>